<protein>
    <submittedName>
        <fullName evidence="3">XdhC family protein</fullName>
    </submittedName>
</protein>
<dbReference type="PANTHER" id="PTHR30388">
    <property type="entry name" value="ALDEHYDE OXIDOREDUCTASE MOLYBDENUM COFACTOR ASSEMBLY PROTEIN"/>
    <property type="match status" value="1"/>
</dbReference>
<feature type="domain" description="XdhC- CoxI" evidence="1">
    <location>
        <begin position="77"/>
        <end position="139"/>
    </location>
</feature>
<dbReference type="Proteomes" id="UP000744980">
    <property type="component" value="Unassembled WGS sequence"/>
</dbReference>
<dbReference type="InterPro" id="IPR003777">
    <property type="entry name" value="XdhC_CoxI"/>
</dbReference>
<dbReference type="InterPro" id="IPR052698">
    <property type="entry name" value="MoCofactor_Util/Proc"/>
</dbReference>
<evidence type="ECO:0000259" key="2">
    <source>
        <dbReference type="Pfam" id="PF13478"/>
    </source>
</evidence>
<evidence type="ECO:0000313" key="4">
    <source>
        <dbReference type="Proteomes" id="UP000744980"/>
    </source>
</evidence>
<sequence>MNVARLRPSYESESEAYSRAGCSAWHSNLAPRGGGRPIHGTDVNDNPLLILPTPVRARLTDDPIELLKFAAEAFKDSQVAIATLVEIRGGAARSLGSQVIVLSDGRFAGYVSGGCVEAAVAAEALLAMAQGRDRTVRFGDGSPFLDVVLPCGGGITVAIHVMRRMEEVERALESLRLRQATALRYSPAKQTLDLVEPVERAGWLGDDFLIIYRPSTKIVISGQTIEVRSVARLAECSGFEVTVLAPERGLRLIEEVVDPFSAVLLLHHDLEQELPVLEAALRTSCFYLGALGSRRTHQLRLNRLLRLGHDQPELERIKAPIGLFGPARDSASLALSILADVAASRSGAFG</sequence>
<feature type="domain" description="XdhC Rossmann" evidence="2">
    <location>
        <begin position="219"/>
        <end position="341"/>
    </location>
</feature>
<gene>
    <name evidence="3" type="ORF">GFB56_33500</name>
</gene>
<proteinExistence type="predicted"/>
<dbReference type="EMBL" id="WXFA01000050">
    <property type="protein sequence ID" value="MBM3095634.1"/>
    <property type="molecule type" value="Genomic_DNA"/>
</dbReference>
<accession>A0AAW4FWF5</accession>
<dbReference type="PANTHER" id="PTHR30388:SF4">
    <property type="entry name" value="MOLYBDENUM COFACTOR INSERTION CHAPERONE PAOD"/>
    <property type="match status" value="1"/>
</dbReference>
<reference evidence="3 4" key="1">
    <citation type="submission" date="2020-01" db="EMBL/GenBank/DDBJ databases">
        <title>Draft genome assembly of Ensifer adhaerens T173.</title>
        <authorList>
            <person name="Craig J.E."/>
            <person name="Stinchcombe J.R."/>
        </authorList>
    </citation>
    <scope>NUCLEOTIDE SEQUENCE [LARGE SCALE GENOMIC DNA]</scope>
    <source>
        <strain evidence="3 4">T173</strain>
    </source>
</reference>
<comment type="caution">
    <text evidence="3">The sequence shown here is derived from an EMBL/GenBank/DDBJ whole genome shotgun (WGS) entry which is preliminary data.</text>
</comment>
<dbReference type="Gene3D" id="3.40.50.720">
    <property type="entry name" value="NAD(P)-binding Rossmann-like Domain"/>
    <property type="match status" value="1"/>
</dbReference>
<evidence type="ECO:0000259" key="1">
    <source>
        <dbReference type="Pfam" id="PF02625"/>
    </source>
</evidence>
<organism evidence="3 4">
    <name type="scientific">Ensifer canadensis</name>
    <dbReference type="NCBI Taxonomy" id="555315"/>
    <lineage>
        <taxon>Bacteria</taxon>
        <taxon>Pseudomonadati</taxon>
        <taxon>Pseudomonadota</taxon>
        <taxon>Alphaproteobacteria</taxon>
        <taxon>Hyphomicrobiales</taxon>
        <taxon>Rhizobiaceae</taxon>
        <taxon>Sinorhizobium/Ensifer group</taxon>
        <taxon>Ensifer</taxon>
    </lineage>
</organism>
<dbReference type="AlphaFoldDB" id="A0AAW4FWF5"/>
<dbReference type="InterPro" id="IPR027051">
    <property type="entry name" value="XdhC_Rossmann_dom"/>
</dbReference>
<name>A0AAW4FWF5_9HYPH</name>
<evidence type="ECO:0000313" key="3">
    <source>
        <dbReference type="EMBL" id="MBM3095634.1"/>
    </source>
</evidence>
<dbReference type="Pfam" id="PF13478">
    <property type="entry name" value="XdhC_C"/>
    <property type="match status" value="1"/>
</dbReference>
<dbReference type="Pfam" id="PF02625">
    <property type="entry name" value="XdhC_CoxI"/>
    <property type="match status" value="1"/>
</dbReference>
<keyword evidence="4" id="KW-1185">Reference proteome</keyword>